<dbReference type="Pfam" id="PF24751">
    <property type="entry name" value="DUF7696"/>
    <property type="match status" value="1"/>
</dbReference>
<dbReference type="EMBL" id="LR797294">
    <property type="protein sequence ID" value="CAB4199645.1"/>
    <property type="molecule type" value="Genomic_DNA"/>
</dbReference>
<name>A0A6J5S2I0_9CAUD</name>
<reference evidence="1" key="1">
    <citation type="submission" date="2020-05" db="EMBL/GenBank/DDBJ databases">
        <authorList>
            <person name="Chiriac C."/>
            <person name="Salcher M."/>
            <person name="Ghai R."/>
            <person name="Kavagutti S V."/>
        </authorList>
    </citation>
    <scope>NUCLEOTIDE SEQUENCE</scope>
</reference>
<sequence>MILVTLHDGRQVDSWSEAWRAECEARHILAMPNIHLRRIYLADVTKRRGEVAGKALGDLVRAVWSHARKP</sequence>
<organism evidence="1">
    <name type="scientific">uncultured Caudovirales phage</name>
    <dbReference type="NCBI Taxonomy" id="2100421"/>
    <lineage>
        <taxon>Viruses</taxon>
        <taxon>Duplodnaviria</taxon>
        <taxon>Heunggongvirae</taxon>
        <taxon>Uroviricota</taxon>
        <taxon>Caudoviricetes</taxon>
        <taxon>Peduoviridae</taxon>
        <taxon>Maltschvirus</taxon>
        <taxon>Maltschvirus maltsch</taxon>
    </lineage>
</organism>
<dbReference type="InterPro" id="IPR056113">
    <property type="entry name" value="DUF7696"/>
</dbReference>
<evidence type="ECO:0000313" key="1">
    <source>
        <dbReference type="EMBL" id="CAB4199645.1"/>
    </source>
</evidence>
<protein>
    <submittedName>
        <fullName evidence="1">Uncharacterized protein</fullName>
    </submittedName>
</protein>
<proteinExistence type="predicted"/>
<gene>
    <name evidence="1" type="ORF">UFOVP1356_1</name>
</gene>
<accession>A0A6J5S2I0</accession>